<feature type="signal peptide" evidence="1">
    <location>
        <begin position="1"/>
        <end position="26"/>
    </location>
</feature>
<sequence>MNRFARASLVIVAGAGLSLTASPALAHDDPSLPEGSGDWTPMEELDPAYYDPIDIEACGTTVTLSAGDVTEVEGRETALPDGDMLLELRGGFTIDLTRQDTGEVIDELDISGPTTELFSADGTHIIGVYHGPSILFPFPELGPVDAAAFEAAGIPDLAYFKKGVVTFDLVINPETGEAVSEEADVDARLHDLCTWFDGNRGHGNDRHHHNSWDDGR</sequence>
<evidence type="ECO:0008006" key="4">
    <source>
        <dbReference type="Google" id="ProtNLM"/>
    </source>
</evidence>
<evidence type="ECO:0000313" key="2">
    <source>
        <dbReference type="EMBL" id="SDY35813.1"/>
    </source>
</evidence>
<organism evidence="2 3">
    <name type="scientific">Geodermatophilus africanus</name>
    <dbReference type="NCBI Taxonomy" id="1137993"/>
    <lineage>
        <taxon>Bacteria</taxon>
        <taxon>Bacillati</taxon>
        <taxon>Actinomycetota</taxon>
        <taxon>Actinomycetes</taxon>
        <taxon>Geodermatophilales</taxon>
        <taxon>Geodermatophilaceae</taxon>
        <taxon>Geodermatophilus</taxon>
    </lineage>
</organism>
<dbReference type="STRING" id="1137993.SAMN05660209_02681"/>
<reference evidence="3" key="1">
    <citation type="submission" date="2016-10" db="EMBL/GenBank/DDBJ databases">
        <authorList>
            <person name="Varghese N."/>
            <person name="Submissions S."/>
        </authorList>
    </citation>
    <scope>NUCLEOTIDE SEQUENCE [LARGE SCALE GENOMIC DNA]</scope>
    <source>
        <strain evidence="3">DSM 45422</strain>
    </source>
</reference>
<dbReference type="RefSeq" id="WP_091156797.1">
    <property type="nucleotide sequence ID" value="NZ_FNOT01000006.1"/>
</dbReference>
<dbReference type="OrthoDB" id="4936255at2"/>
<keyword evidence="3" id="KW-1185">Reference proteome</keyword>
<dbReference type="Proteomes" id="UP000198921">
    <property type="component" value="Unassembled WGS sequence"/>
</dbReference>
<name>A0A1H3J752_9ACTN</name>
<evidence type="ECO:0000313" key="3">
    <source>
        <dbReference type="Proteomes" id="UP000198921"/>
    </source>
</evidence>
<gene>
    <name evidence="2" type="ORF">SAMN05660209_02681</name>
</gene>
<dbReference type="AlphaFoldDB" id="A0A1H3J752"/>
<evidence type="ECO:0000256" key="1">
    <source>
        <dbReference type="SAM" id="SignalP"/>
    </source>
</evidence>
<accession>A0A1H3J752</accession>
<feature type="chain" id="PRO_5011673598" description="Secreted protein" evidence="1">
    <location>
        <begin position="27"/>
        <end position="216"/>
    </location>
</feature>
<protein>
    <recommendedName>
        <fullName evidence="4">Secreted protein</fullName>
    </recommendedName>
</protein>
<dbReference type="EMBL" id="FNOT01000006">
    <property type="protein sequence ID" value="SDY35813.1"/>
    <property type="molecule type" value="Genomic_DNA"/>
</dbReference>
<proteinExistence type="predicted"/>
<keyword evidence="1" id="KW-0732">Signal</keyword>